<dbReference type="PANTHER" id="PTHR33992:SF1">
    <property type="entry name" value="RIBONUCLEASE P PROTEIN COMPONENT"/>
    <property type="match status" value="1"/>
</dbReference>
<dbReference type="GO" id="GO:0000049">
    <property type="term" value="F:tRNA binding"/>
    <property type="evidence" value="ECO:0007669"/>
    <property type="project" value="InterPro"/>
</dbReference>
<evidence type="ECO:0000256" key="1">
    <source>
        <dbReference type="ARBA" id="ARBA00002663"/>
    </source>
</evidence>
<dbReference type="AlphaFoldDB" id="A0A381VY10"/>
<dbReference type="InterPro" id="IPR014721">
    <property type="entry name" value="Ribsml_uS5_D2-typ_fold_subgr"/>
</dbReference>
<sequence length="109" mass="12617">MAQSIITIKKRSTFVFVKDNGKFLRAKSFNIQILQDNTLNDVIAVGYTATKRLGNAVTRNKAKRRMREMVRKVITKYGKINFYYVLIAKNSILTTPFKELELELENIIT</sequence>
<evidence type="ECO:0000313" key="7">
    <source>
        <dbReference type="EMBL" id="SVA44507.1"/>
    </source>
</evidence>
<dbReference type="Pfam" id="PF00825">
    <property type="entry name" value="Ribonuclease_P"/>
    <property type="match status" value="1"/>
</dbReference>
<dbReference type="EMBL" id="UINC01009963">
    <property type="protein sequence ID" value="SVA44507.1"/>
    <property type="molecule type" value="Genomic_DNA"/>
</dbReference>
<dbReference type="InterPro" id="IPR000100">
    <property type="entry name" value="RNase_P"/>
</dbReference>
<dbReference type="InterPro" id="IPR020539">
    <property type="entry name" value="RNase_P_CS"/>
</dbReference>
<name>A0A381VY10_9ZZZZ</name>
<protein>
    <submittedName>
        <fullName evidence="7">Uncharacterized protein</fullName>
    </submittedName>
</protein>
<evidence type="ECO:0000256" key="2">
    <source>
        <dbReference type="ARBA" id="ARBA00022694"/>
    </source>
</evidence>
<dbReference type="Gene3D" id="3.30.230.10">
    <property type="match status" value="1"/>
</dbReference>
<keyword evidence="5" id="KW-0378">Hydrolase</keyword>
<dbReference type="InterPro" id="IPR020568">
    <property type="entry name" value="Ribosomal_Su5_D2-typ_SF"/>
</dbReference>
<accession>A0A381VY10</accession>
<gene>
    <name evidence="7" type="ORF">METZ01_LOCUS97361</name>
</gene>
<reference evidence="7" key="1">
    <citation type="submission" date="2018-05" db="EMBL/GenBank/DDBJ databases">
        <authorList>
            <person name="Lanie J.A."/>
            <person name="Ng W.-L."/>
            <person name="Kazmierczak K.M."/>
            <person name="Andrzejewski T.M."/>
            <person name="Davidsen T.M."/>
            <person name="Wayne K.J."/>
            <person name="Tettelin H."/>
            <person name="Glass J.I."/>
            <person name="Rusch D."/>
            <person name="Podicherti R."/>
            <person name="Tsui H.-C.T."/>
            <person name="Winkler M.E."/>
        </authorList>
    </citation>
    <scope>NUCLEOTIDE SEQUENCE</scope>
</reference>
<proteinExistence type="inferred from homology"/>
<evidence type="ECO:0000256" key="6">
    <source>
        <dbReference type="ARBA" id="ARBA00022884"/>
    </source>
</evidence>
<evidence type="ECO:0000256" key="3">
    <source>
        <dbReference type="ARBA" id="ARBA00022722"/>
    </source>
</evidence>
<dbReference type="PANTHER" id="PTHR33992">
    <property type="entry name" value="RIBONUCLEASE P PROTEIN COMPONENT"/>
    <property type="match status" value="1"/>
</dbReference>
<keyword evidence="3" id="KW-0540">Nuclease</keyword>
<dbReference type="NCBIfam" id="TIGR00188">
    <property type="entry name" value="rnpA"/>
    <property type="match status" value="1"/>
</dbReference>
<dbReference type="GO" id="GO:0004526">
    <property type="term" value="F:ribonuclease P activity"/>
    <property type="evidence" value="ECO:0007669"/>
    <property type="project" value="InterPro"/>
</dbReference>
<keyword evidence="4" id="KW-0255">Endonuclease</keyword>
<comment type="function">
    <text evidence="1">RNaseP catalyzes the removal of the 5'-leader sequence from pre-tRNA to produce the mature 5'-terminus. It can also cleave other RNA substrates such as 4.5S RNA. The protein component plays an auxiliary but essential role in vivo by binding to the 5'-leader sequence and broadening the substrate specificity of the ribozyme.</text>
</comment>
<dbReference type="SUPFAM" id="SSF54211">
    <property type="entry name" value="Ribosomal protein S5 domain 2-like"/>
    <property type="match status" value="1"/>
</dbReference>
<evidence type="ECO:0000256" key="4">
    <source>
        <dbReference type="ARBA" id="ARBA00022759"/>
    </source>
</evidence>
<dbReference type="HAMAP" id="MF_00227">
    <property type="entry name" value="RNase_P"/>
    <property type="match status" value="1"/>
</dbReference>
<keyword evidence="6" id="KW-0694">RNA-binding</keyword>
<dbReference type="PROSITE" id="PS00648">
    <property type="entry name" value="RIBONUCLEASE_P"/>
    <property type="match status" value="1"/>
</dbReference>
<dbReference type="GO" id="GO:0030677">
    <property type="term" value="C:ribonuclease P complex"/>
    <property type="evidence" value="ECO:0007669"/>
    <property type="project" value="TreeGrafter"/>
</dbReference>
<evidence type="ECO:0000256" key="5">
    <source>
        <dbReference type="ARBA" id="ARBA00022801"/>
    </source>
</evidence>
<dbReference type="GO" id="GO:0042781">
    <property type="term" value="F:3'-tRNA processing endoribonuclease activity"/>
    <property type="evidence" value="ECO:0007669"/>
    <property type="project" value="TreeGrafter"/>
</dbReference>
<organism evidence="7">
    <name type="scientific">marine metagenome</name>
    <dbReference type="NCBI Taxonomy" id="408172"/>
    <lineage>
        <taxon>unclassified sequences</taxon>
        <taxon>metagenomes</taxon>
        <taxon>ecological metagenomes</taxon>
    </lineage>
</organism>
<keyword evidence="2" id="KW-0819">tRNA processing</keyword>